<dbReference type="KEGG" id="pbk:Back11_49090"/>
<evidence type="ECO:0000313" key="2">
    <source>
        <dbReference type="Proteomes" id="UP000275368"/>
    </source>
</evidence>
<protein>
    <submittedName>
        <fullName evidence="1">Uncharacterized protein</fullName>
    </submittedName>
</protein>
<dbReference type="AlphaFoldDB" id="A0A3G9JKW5"/>
<keyword evidence="2" id="KW-1185">Reference proteome</keyword>
<sequence>MISWVSDTVDGRGYLLCLPKEAGKRKGTTNRGGIAMEYEVYPYSLIANKVISFSVKLNKRTAYFNKFR</sequence>
<reference evidence="1 2" key="1">
    <citation type="submission" date="2018-11" db="EMBL/GenBank/DDBJ databases">
        <title>Complete genome sequence of Paenibacillus baekrokdamisoli strain KCTC 33723.</title>
        <authorList>
            <person name="Kang S.W."/>
            <person name="Lee K.C."/>
            <person name="Kim K.K."/>
            <person name="Kim J.S."/>
            <person name="Kim D.S."/>
            <person name="Ko S.H."/>
            <person name="Yang S.H."/>
            <person name="Lee J.S."/>
        </authorList>
    </citation>
    <scope>NUCLEOTIDE SEQUENCE [LARGE SCALE GENOMIC DNA]</scope>
    <source>
        <strain evidence="1 2">KCTC 33723</strain>
    </source>
</reference>
<gene>
    <name evidence="1" type="ORF">Back11_49090</name>
</gene>
<evidence type="ECO:0000313" key="1">
    <source>
        <dbReference type="EMBL" id="BBH23564.1"/>
    </source>
</evidence>
<dbReference type="EMBL" id="AP019308">
    <property type="protein sequence ID" value="BBH23564.1"/>
    <property type="molecule type" value="Genomic_DNA"/>
</dbReference>
<organism evidence="1 2">
    <name type="scientific">Paenibacillus baekrokdamisoli</name>
    <dbReference type="NCBI Taxonomy" id="1712516"/>
    <lineage>
        <taxon>Bacteria</taxon>
        <taxon>Bacillati</taxon>
        <taxon>Bacillota</taxon>
        <taxon>Bacilli</taxon>
        <taxon>Bacillales</taxon>
        <taxon>Paenibacillaceae</taxon>
        <taxon>Paenibacillus</taxon>
    </lineage>
</organism>
<accession>A0A3G9JKW5</accession>
<proteinExistence type="predicted"/>
<dbReference type="Proteomes" id="UP000275368">
    <property type="component" value="Chromosome"/>
</dbReference>
<name>A0A3G9JKW5_9BACL</name>